<dbReference type="AlphaFoldDB" id="A0AA38MS27"/>
<dbReference type="Proteomes" id="UP001176059">
    <property type="component" value="Unassembled WGS sequence"/>
</dbReference>
<dbReference type="EMBL" id="JANVFO010000054">
    <property type="protein sequence ID" value="KAJ3722842.1"/>
    <property type="molecule type" value="Genomic_DNA"/>
</dbReference>
<proteinExistence type="predicted"/>
<organism evidence="1 2">
    <name type="scientific">Lentinula guzmanii</name>
    <dbReference type="NCBI Taxonomy" id="2804957"/>
    <lineage>
        <taxon>Eukaryota</taxon>
        <taxon>Fungi</taxon>
        <taxon>Dikarya</taxon>
        <taxon>Basidiomycota</taxon>
        <taxon>Agaricomycotina</taxon>
        <taxon>Agaricomycetes</taxon>
        <taxon>Agaricomycetidae</taxon>
        <taxon>Agaricales</taxon>
        <taxon>Marasmiineae</taxon>
        <taxon>Omphalotaceae</taxon>
        <taxon>Lentinula</taxon>
    </lineage>
</organism>
<evidence type="ECO:0000313" key="2">
    <source>
        <dbReference type="Proteomes" id="UP001176059"/>
    </source>
</evidence>
<reference evidence="1" key="1">
    <citation type="submission" date="2022-08" db="EMBL/GenBank/DDBJ databases">
        <authorList>
            <consortium name="DOE Joint Genome Institute"/>
            <person name="Min B."/>
            <person name="Sierra-Patev S."/>
            <person name="Naranjo-Ortiz M."/>
            <person name="Looney B."/>
            <person name="Konkel Z."/>
            <person name="Slot J.C."/>
            <person name="Sakamoto Y."/>
            <person name="Steenwyk J.L."/>
            <person name="Rokas A."/>
            <person name="Carro J."/>
            <person name="Camarero S."/>
            <person name="Ferreira P."/>
            <person name="Molpeceres G."/>
            <person name="Ruiz-duenas F.J."/>
            <person name="Serrano A."/>
            <person name="Henrissat B."/>
            <person name="Drula E."/>
            <person name="Hughes K.W."/>
            <person name="Mata J.L."/>
            <person name="Ishikawa N.K."/>
            <person name="Vargas-Isla R."/>
            <person name="Ushijima S."/>
            <person name="Smith C.A."/>
            <person name="Ahrendt S."/>
            <person name="Andreopoulos W."/>
            <person name="He G."/>
            <person name="LaButti K."/>
            <person name="Lipzen A."/>
            <person name="Ng V."/>
            <person name="Riley R."/>
            <person name="Sandor L."/>
            <person name="Barry K."/>
            <person name="Martinez A.T."/>
            <person name="Xiao Y."/>
            <person name="Gibbons J.G."/>
            <person name="Terashima K."/>
            <person name="Hibbett D.S."/>
            <person name="Grigoriev I.V."/>
        </authorList>
    </citation>
    <scope>NUCLEOTIDE SEQUENCE</scope>
    <source>
        <strain evidence="1">ET3784</strain>
    </source>
</reference>
<gene>
    <name evidence="1" type="ORF">DFJ43DRAFT_661754</name>
</gene>
<protein>
    <submittedName>
        <fullName evidence="1">Uncharacterized protein</fullName>
    </submittedName>
</protein>
<accession>A0AA38MS27</accession>
<reference evidence="1" key="2">
    <citation type="journal article" date="2023" name="Proc. Natl. Acad. Sci. U.S.A.">
        <title>A global phylogenomic analysis of the shiitake genus Lentinula.</title>
        <authorList>
            <person name="Sierra-Patev S."/>
            <person name="Min B."/>
            <person name="Naranjo-Ortiz M."/>
            <person name="Looney B."/>
            <person name="Konkel Z."/>
            <person name="Slot J.C."/>
            <person name="Sakamoto Y."/>
            <person name="Steenwyk J.L."/>
            <person name="Rokas A."/>
            <person name="Carro J."/>
            <person name="Camarero S."/>
            <person name="Ferreira P."/>
            <person name="Molpeceres G."/>
            <person name="Ruiz-Duenas F.J."/>
            <person name="Serrano A."/>
            <person name="Henrissat B."/>
            <person name="Drula E."/>
            <person name="Hughes K.W."/>
            <person name="Mata J.L."/>
            <person name="Ishikawa N.K."/>
            <person name="Vargas-Isla R."/>
            <person name="Ushijima S."/>
            <person name="Smith C.A."/>
            <person name="Donoghue J."/>
            <person name="Ahrendt S."/>
            <person name="Andreopoulos W."/>
            <person name="He G."/>
            <person name="LaButti K."/>
            <person name="Lipzen A."/>
            <person name="Ng V."/>
            <person name="Riley R."/>
            <person name="Sandor L."/>
            <person name="Barry K."/>
            <person name="Martinez A.T."/>
            <person name="Xiao Y."/>
            <person name="Gibbons J.G."/>
            <person name="Terashima K."/>
            <person name="Grigoriev I.V."/>
            <person name="Hibbett D."/>
        </authorList>
    </citation>
    <scope>NUCLEOTIDE SEQUENCE</scope>
    <source>
        <strain evidence="1">ET3784</strain>
    </source>
</reference>
<name>A0AA38MS27_9AGAR</name>
<sequence length="226" mass="25645">MSNCAHLCYKALRRTADTAVQNTTANWSNSHSTPSTKFRKRAPTTLYLSGCTSVLNRSLKDPSVVRKPGPFHLSPEGGLYLTHRLENAEAMARLEFKNCVPVHVNGFLSKFMVVSYNFDDTGLNIMDLDNWHWYQHDSVIANLPNWWDTQSLRVIPQTGVNAQNKEIYKRYLSSHVVIGTLTPAAHYGAGLTDLWSLWVLKMGRDDPNRINPISRLSLVKVNHYMT</sequence>
<keyword evidence="2" id="KW-1185">Reference proteome</keyword>
<comment type="caution">
    <text evidence="1">The sequence shown here is derived from an EMBL/GenBank/DDBJ whole genome shotgun (WGS) entry which is preliminary data.</text>
</comment>
<evidence type="ECO:0000313" key="1">
    <source>
        <dbReference type="EMBL" id="KAJ3722842.1"/>
    </source>
</evidence>